<dbReference type="InterPro" id="IPR028082">
    <property type="entry name" value="Peripla_BP_I"/>
</dbReference>
<organism evidence="5 6">
    <name type="scientific">Rariglobus hedericola</name>
    <dbReference type="NCBI Taxonomy" id="2597822"/>
    <lineage>
        <taxon>Bacteria</taxon>
        <taxon>Pseudomonadati</taxon>
        <taxon>Verrucomicrobiota</taxon>
        <taxon>Opitutia</taxon>
        <taxon>Opitutales</taxon>
        <taxon>Opitutaceae</taxon>
        <taxon>Rariglobus</taxon>
    </lineage>
</organism>
<dbReference type="Proteomes" id="UP000315648">
    <property type="component" value="Unassembled WGS sequence"/>
</dbReference>
<reference evidence="5 6" key="1">
    <citation type="submission" date="2019-07" db="EMBL/GenBank/DDBJ databases">
        <title>Description of 53C-WASEF.</title>
        <authorList>
            <person name="Pitt A."/>
            <person name="Hahn M.W."/>
        </authorList>
    </citation>
    <scope>NUCLEOTIDE SEQUENCE [LARGE SCALE GENOMIC DNA]</scope>
    <source>
        <strain evidence="5 6">53C-WASEF</strain>
    </source>
</reference>
<evidence type="ECO:0000256" key="1">
    <source>
        <dbReference type="ARBA" id="ARBA00023015"/>
    </source>
</evidence>
<dbReference type="PANTHER" id="PTHR30146:SF109">
    <property type="entry name" value="HTH-TYPE TRANSCRIPTIONAL REGULATOR GALS"/>
    <property type="match status" value="1"/>
</dbReference>
<sequence length="349" mass="39050">MPRITLRDIAERAGVHLSTVSLALNHSPKLRPEMRARILKVAEEMGYTPDPMLSALVAYRKKIQPTSYHATLAWINNWADRDNMRSVKVFDEYFLGAKERSRELGYKLEEFWLHAPGITPARVAAILRARNIQGLIVAPQEHDGGKLNFDFTSFSSVALGYTLRPPLLHIVTNHQTQSTMLLVEKLAGMGYRRIGLYIHPGWDSKVNHSYVAGYTIAQQTLAPKNRLKPHLPEDLNAADFLAWRRRCRPDVVITQGIAREIVSWLKPLRVPEDIGIATLTARDDEPDIAGVYQNDTLIGATAAEVVIGMLQRNERGLPPNIIYTLVGGIWKPGASLRDSSSPSPSRSPR</sequence>
<dbReference type="SUPFAM" id="SSF47413">
    <property type="entry name" value="lambda repressor-like DNA-binding domains"/>
    <property type="match status" value="1"/>
</dbReference>
<dbReference type="OrthoDB" id="180112at2"/>
<dbReference type="Gene3D" id="3.40.50.2300">
    <property type="match status" value="2"/>
</dbReference>
<keyword evidence="2" id="KW-0238">DNA-binding</keyword>
<keyword evidence="1" id="KW-0805">Transcription regulation</keyword>
<proteinExistence type="predicted"/>
<dbReference type="Pfam" id="PF00356">
    <property type="entry name" value="LacI"/>
    <property type="match status" value="1"/>
</dbReference>
<keyword evidence="6" id="KW-1185">Reference proteome</keyword>
<accession>A0A556QRP5</accession>
<keyword evidence="3" id="KW-0804">Transcription</keyword>
<dbReference type="EMBL" id="VMBG01000001">
    <property type="protein sequence ID" value="TSJ79314.1"/>
    <property type="molecule type" value="Genomic_DNA"/>
</dbReference>
<protein>
    <submittedName>
        <fullName evidence="5">LacI family transcriptional regulator</fullName>
    </submittedName>
</protein>
<dbReference type="InterPro" id="IPR000843">
    <property type="entry name" value="HTH_LacI"/>
</dbReference>
<evidence type="ECO:0000256" key="3">
    <source>
        <dbReference type="ARBA" id="ARBA00023163"/>
    </source>
</evidence>
<dbReference type="SMART" id="SM00354">
    <property type="entry name" value="HTH_LACI"/>
    <property type="match status" value="1"/>
</dbReference>
<evidence type="ECO:0000313" key="5">
    <source>
        <dbReference type="EMBL" id="TSJ79314.1"/>
    </source>
</evidence>
<dbReference type="AlphaFoldDB" id="A0A556QRP5"/>
<evidence type="ECO:0000313" key="6">
    <source>
        <dbReference type="Proteomes" id="UP000315648"/>
    </source>
</evidence>
<gene>
    <name evidence="5" type="ORF">FPL22_08500</name>
</gene>
<dbReference type="Gene3D" id="1.10.260.40">
    <property type="entry name" value="lambda repressor-like DNA-binding domains"/>
    <property type="match status" value="1"/>
</dbReference>
<feature type="domain" description="HTH lacI-type" evidence="4">
    <location>
        <begin position="4"/>
        <end position="58"/>
    </location>
</feature>
<name>A0A556QRP5_9BACT</name>
<dbReference type="PROSITE" id="PS50932">
    <property type="entry name" value="HTH_LACI_2"/>
    <property type="match status" value="1"/>
</dbReference>
<evidence type="ECO:0000259" key="4">
    <source>
        <dbReference type="PROSITE" id="PS50932"/>
    </source>
</evidence>
<dbReference type="GO" id="GO:0003700">
    <property type="term" value="F:DNA-binding transcription factor activity"/>
    <property type="evidence" value="ECO:0007669"/>
    <property type="project" value="TreeGrafter"/>
</dbReference>
<dbReference type="RefSeq" id="WP_144229739.1">
    <property type="nucleotide sequence ID" value="NZ_CBCRVV010000007.1"/>
</dbReference>
<dbReference type="SUPFAM" id="SSF53822">
    <property type="entry name" value="Periplasmic binding protein-like I"/>
    <property type="match status" value="1"/>
</dbReference>
<evidence type="ECO:0000256" key="2">
    <source>
        <dbReference type="ARBA" id="ARBA00023125"/>
    </source>
</evidence>
<dbReference type="CDD" id="cd01392">
    <property type="entry name" value="HTH_LacI"/>
    <property type="match status" value="1"/>
</dbReference>
<dbReference type="GO" id="GO:0000976">
    <property type="term" value="F:transcription cis-regulatory region binding"/>
    <property type="evidence" value="ECO:0007669"/>
    <property type="project" value="TreeGrafter"/>
</dbReference>
<dbReference type="PANTHER" id="PTHR30146">
    <property type="entry name" value="LACI-RELATED TRANSCRIPTIONAL REPRESSOR"/>
    <property type="match status" value="1"/>
</dbReference>
<comment type="caution">
    <text evidence="5">The sequence shown here is derived from an EMBL/GenBank/DDBJ whole genome shotgun (WGS) entry which is preliminary data.</text>
</comment>
<dbReference type="InterPro" id="IPR010982">
    <property type="entry name" value="Lambda_DNA-bd_dom_sf"/>
</dbReference>